<comment type="pathway">
    <text evidence="2">Protein modification; protein glycosylation.</text>
</comment>
<feature type="compositionally biased region" description="Basic and acidic residues" evidence="10">
    <location>
        <begin position="843"/>
        <end position="855"/>
    </location>
</feature>
<keyword evidence="3" id="KW-0328">Glycosyltransferase</keyword>
<dbReference type="EMBL" id="CDMZ01005909">
    <property type="protein sequence ID" value="CEM55768.1"/>
    <property type="molecule type" value="Genomic_DNA"/>
</dbReference>
<evidence type="ECO:0000259" key="11">
    <source>
        <dbReference type="Pfam" id="PF13579"/>
    </source>
</evidence>
<feature type="region of interest" description="Disordered" evidence="10">
    <location>
        <begin position="843"/>
        <end position="865"/>
    </location>
</feature>
<gene>
    <name evidence="12" type="ORF">Cvel_2426</name>
</gene>
<evidence type="ECO:0000256" key="1">
    <source>
        <dbReference type="ARBA" id="ARBA00004389"/>
    </source>
</evidence>
<dbReference type="GO" id="GO:0000030">
    <property type="term" value="F:mannosyltransferase activity"/>
    <property type="evidence" value="ECO:0007669"/>
    <property type="project" value="InterPro"/>
</dbReference>
<feature type="region of interest" description="Disordered" evidence="10">
    <location>
        <begin position="205"/>
        <end position="375"/>
    </location>
</feature>
<organism evidence="12">
    <name type="scientific">Chromera velia CCMP2878</name>
    <dbReference type="NCBI Taxonomy" id="1169474"/>
    <lineage>
        <taxon>Eukaryota</taxon>
        <taxon>Sar</taxon>
        <taxon>Alveolata</taxon>
        <taxon>Colpodellida</taxon>
        <taxon>Chromeraceae</taxon>
        <taxon>Chromera</taxon>
    </lineage>
</organism>
<keyword evidence="4" id="KW-0808">Transferase</keyword>
<keyword evidence="8" id="KW-0472">Membrane</keyword>
<keyword evidence="6" id="KW-0256">Endoplasmic reticulum</keyword>
<sequence>MLVDTSTGSFGIVDFESLKIASSGKLSVAVIPSKLTYSYACVDLRMRSLARRDGRLNACWKRSPAAALKHGDALKAGIVPLLFTVLCLLGGDAGPHPEEKDLQEGTKPIIERLERSGDQKEALESLERLADHWDLQIPHFLREFEGPEVYDKFDLFLTRSLSARLDSEDLPSLDTVVRVLQKAVAKVEAVERGMQEELLAEVRERKRGSAARQGLEKEKEKPPGEDGTSQPVPPESDFQVEQTRKSLQEPEPSTESPLAAPERPGQTLKRPQGQGKERSYRRRGTKTKTLPAKGLRSSSSSPRTLQFGLPLKVTKRKGLRREKQAQGRPRRLGKEEKGSLRPLNSADSTQDGSQLSSSSASTNDSRRSSLEPSNSLRGRGGLGLWLLVASSQGTRRQAVELQGAAAESREVSLLVASGKRGDLKETADEAATEDYLFVYASSACEWVFMFIIHALRRLPQTPVSSSSPGDAKRKRVAVVVLGDIGRSPRMQNHAHSIATCKELNSDVCLVGYDSSKPHARIRTNPNITVCPLLPPLVDPYRKLFPTKLGFLVFAFLKLFEQTAGLFLVLALMPRLTAIVVQNPPSIPTLLVVNLAALVKRAKVVIDFHNYGFTILQLGVGKGTIVRLAEAFEKLFGRRCDASFCVSDAMRSDLKEAWGVERPEAVVLYDKPSEVFRPCSLLETHEVLFRCGLRPSLNSPLPLSEGTRPKNVDVLSLEGGPSQVTEMVKKKETALSKDHTSSNSSQRAVRETFVLPEGSAVRPVGRMREEEQVAEVTVCTRLVHVRDEGTGTYGHSCVERLAESGGGKGRTDVPVLLMSSTSWTADEDFDLFWEVLKIFSAERERRKKENENEGSDKGQGGRGGPLPSLIVLITGKGPMQKAFIDRAKETPLSGVRLFTGFAPAEDYPRLLAAADLGVCMHFSSSGVDLPMKAVDMIGSGLPVLAKFYPAIRELLKDDGNAVLFSDGATMGRRLIETLERFPQAVEGCLQKRNSEAQSCRQASKKQETVALEKLQQSARELFREFGSWESEWRGKALPVMRSVV</sequence>
<keyword evidence="7" id="KW-1133">Transmembrane helix</keyword>
<evidence type="ECO:0000256" key="2">
    <source>
        <dbReference type="ARBA" id="ARBA00004922"/>
    </source>
</evidence>
<evidence type="ECO:0000256" key="7">
    <source>
        <dbReference type="ARBA" id="ARBA00022989"/>
    </source>
</evidence>
<dbReference type="InterPro" id="IPR026051">
    <property type="entry name" value="ALG1-like"/>
</dbReference>
<evidence type="ECO:0000256" key="10">
    <source>
        <dbReference type="SAM" id="MobiDB-lite"/>
    </source>
</evidence>
<feature type="compositionally biased region" description="Low complexity" evidence="10">
    <location>
        <begin position="348"/>
        <end position="363"/>
    </location>
</feature>
<dbReference type="AlphaFoldDB" id="A0A0G4IES7"/>
<feature type="coiled-coil region" evidence="9">
    <location>
        <begin position="1003"/>
        <end position="1030"/>
    </location>
</feature>
<keyword evidence="5" id="KW-0812">Transmembrane</keyword>
<feature type="compositionally biased region" description="Basic and acidic residues" evidence="10">
    <location>
        <begin position="214"/>
        <end position="224"/>
    </location>
</feature>
<keyword evidence="9" id="KW-0175">Coiled coil</keyword>
<dbReference type="PANTHER" id="PTHR13036:SF0">
    <property type="entry name" value="CHITOBIOSYLDIPHOSPHODOLICHOL BETA-MANNOSYLTRANSFERASE"/>
    <property type="match status" value="1"/>
</dbReference>
<dbReference type="SUPFAM" id="SSF53756">
    <property type="entry name" value="UDP-Glycosyltransferase/glycogen phosphorylase"/>
    <property type="match status" value="2"/>
</dbReference>
<evidence type="ECO:0000256" key="6">
    <source>
        <dbReference type="ARBA" id="ARBA00022824"/>
    </source>
</evidence>
<dbReference type="PANTHER" id="PTHR13036">
    <property type="entry name" value="BETA1,4 MANNOSYLTRANSFERASE"/>
    <property type="match status" value="1"/>
</dbReference>
<evidence type="ECO:0000256" key="3">
    <source>
        <dbReference type="ARBA" id="ARBA00022676"/>
    </source>
</evidence>
<dbReference type="InterPro" id="IPR028098">
    <property type="entry name" value="Glyco_trans_4-like_N"/>
</dbReference>
<dbReference type="Pfam" id="PF13692">
    <property type="entry name" value="Glyco_trans_1_4"/>
    <property type="match status" value="1"/>
</dbReference>
<reference evidence="12" key="1">
    <citation type="submission" date="2014-11" db="EMBL/GenBank/DDBJ databases">
        <authorList>
            <person name="Otto D Thomas"/>
            <person name="Naeem Raeece"/>
        </authorList>
    </citation>
    <scope>NUCLEOTIDE SEQUENCE</scope>
</reference>
<proteinExistence type="predicted"/>
<dbReference type="Pfam" id="PF13579">
    <property type="entry name" value="Glyco_trans_4_4"/>
    <property type="match status" value="1"/>
</dbReference>
<evidence type="ECO:0000256" key="5">
    <source>
        <dbReference type="ARBA" id="ARBA00022692"/>
    </source>
</evidence>
<dbReference type="GO" id="GO:0005789">
    <property type="term" value="C:endoplasmic reticulum membrane"/>
    <property type="evidence" value="ECO:0007669"/>
    <property type="project" value="UniProtKB-SubCell"/>
</dbReference>
<evidence type="ECO:0000256" key="9">
    <source>
        <dbReference type="SAM" id="Coils"/>
    </source>
</evidence>
<protein>
    <recommendedName>
        <fullName evidence="11">Glycosyltransferase subfamily 4-like N-terminal domain-containing protein</fullName>
    </recommendedName>
</protein>
<name>A0A0G4IES7_9ALVE</name>
<comment type="subcellular location">
    <subcellularLocation>
        <location evidence="1">Endoplasmic reticulum membrane</location>
        <topology evidence="1">Single-pass membrane protein</topology>
    </subcellularLocation>
</comment>
<dbReference type="Gene3D" id="3.40.50.2000">
    <property type="entry name" value="Glycogen Phosphorylase B"/>
    <property type="match status" value="1"/>
</dbReference>
<dbReference type="VEuPathDB" id="CryptoDB:Cvel_2426"/>
<accession>A0A0G4IES7</accession>
<evidence type="ECO:0000256" key="4">
    <source>
        <dbReference type="ARBA" id="ARBA00022679"/>
    </source>
</evidence>
<feature type="domain" description="Glycosyltransferase subfamily 4-like N-terminal" evidence="11">
    <location>
        <begin position="503"/>
        <end position="667"/>
    </location>
</feature>
<evidence type="ECO:0000256" key="8">
    <source>
        <dbReference type="ARBA" id="ARBA00023136"/>
    </source>
</evidence>
<evidence type="ECO:0000313" key="12">
    <source>
        <dbReference type="EMBL" id="CEM55768.1"/>
    </source>
</evidence>